<keyword evidence="5 6" id="KW-0833">Ubl conjugation pathway</keyword>
<comment type="caution">
    <text evidence="8">The sequence shown here is derived from an EMBL/GenBank/DDBJ whole genome shotgun (WGS) entry which is preliminary data.</text>
</comment>
<comment type="catalytic activity">
    <reaction evidence="1">
        <text>S-ubiquitinyl-[E2 ubiquitin-conjugating enzyme]-L-cysteine + [acceptor protein]-L-lysine = [E2 ubiquitin-conjugating enzyme]-L-cysteine + N(6)-ubiquitinyl-[acceptor protein]-L-lysine.</text>
        <dbReference type="EC" id="2.3.2.26"/>
    </reaction>
</comment>
<keyword evidence="9" id="KW-1185">Reference proteome</keyword>
<dbReference type="OrthoDB" id="437244at2759"/>
<dbReference type="Gene3D" id="3.30.2410.10">
    <property type="entry name" value="Hect, E3 ligase catalytic domain"/>
    <property type="match status" value="1"/>
</dbReference>
<reference evidence="8" key="1">
    <citation type="submission" date="2021-02" db="EMBL/GenBank/DDBJ databases">
        <authorList>
            <person name="Dougan E. K."/>
            <person name="Rhodes N."/>
            <person name="Thang M."/>
            <person name="Chan C."/>
        </authorList>
    </citation>
    <scope>NUCLEOTIDE SEQUENCE</scope>
</reference>
<dbReference type="InterPro" id="IPR035983">
    <property type="entry name" value="Hect_E3_ubiquitin_ligase"/>
</dbReference>
<dbReference type="GO" id="GO:0006511">
    <property type="term" value="P:ubiquitin-dependent protein catabolic process"/>
    <property type="evidence" value="ECO:0007669"/>
    <property type="project" value="TreeGrafter"/>
</dbReference>
<dbReference type="PANTHER" id="PTHR11254:SF67">
    <property type="entry name" value="E3 UBIQUITIN-PROTEIN LIGASE HUWE1"/>
    <property type="match status" value="1"/>
</dbReference>
<organism evidence="8 9">
    <name type="scientific">Symbiodinium necroappetens</name>
    <dbReference type="NCBI Taxonomy" id="1628268"/>
    <lineage>
        <taxon>Eukaryota</taxon>
        <taxon>Sar</taxon>
        <taxon>Alveolata</taxon>
        <taxon>Dinophyceae</taxon>
        <taxon>Suessiales</taxon>
        <taxon>Symbiodiniaceae</taxon>
        <taxon>Symbiodinium</taxon>
    </lineage>
</organism>
<evidence type="ECO:0000313" key="9">
    <source>
        <dbReference type="Proteomes" id="UP000601435"/>
    </source>
</evidence>
<evidence type="ECO:0000256" key="5">
    <source>
        <dbReference type="ARBA" id="ARBA00022786"/>
    </source>
</evidence>
<evidence type="ECO:0000313" key="8">
    <source>
        <dbReference type="EMBL" id="CAE7265159.1"/>
    </source>
</evidence>
<dbReference type="InterPro" id="IPR050409">
    <property type="entry name" value="E3_ubiq-protein_ligase"/>
</dbReference>
<evidence type="ECO:0000256" key="4">
    <source>
        <dbReference type="ARBA" id="ARBA00022679"/>
    </source>
</evidence>
<name>A0A812MKA2_9DINO</name>
<evidence type="ECO:0000256" key="2">
    <source>
        <dbReference type="ARBA" id="ARBA00004906"/>
    </source>
</evidence>
<gene>
    <name evidence="8" type="primary">hace1</name>
    <name evidence="8" type="ORF">SNEC2469_LOCUS6197</name>
</gene>
<dbReference type="AlphaFoldDB" id="A0A812MKA2"/>
<dbReference type="EC" id="2.3.2.26" evidence="3"/>
<evidence type="ECO:0000259" key="7">
    <source>
        <dbReference type="PROSITE" id="PS50237"/>
    </source>
</evidence>
<comment type="pathway">
    <text evidence="2">Protein modification; protein ubiquitination.</text>
</comment>
<dbReference type="GO" id="GO:0005737">
    <property type="term" value="C:cytoplasm"/>
    <property type="evidence" value="ECO:0007669"/>
    <property type="project" value="TreeGrafter"/>
</dbReference>
<evidence type="ECO:0000256" key="6">
    <source>
        <dbReference type="PROSITE-ProRule" id="PRU00104"/>
    </source>
</evidence>
<accession>A0A812MKA2</accession>
<proteinExistence type="predicted"/>
<dbReference type="Gene3D" id="3.90.1750.10">
    <property type="entry name" value="Hect, E3 ligase catalytic domains"/>
    <property type="match status" value="1"/>
</dbReference>
<dbReference type="PROSITE" id="PS50237">
    <property type="entry name" value="HECT"/>
    <property type="match status" value="1"/>
</dbReference>
<dbReference type="Proteomes" id="UP000601435">
    <property type="component" value="Unassembled WGS sequence"/>
</dbReference>
<dbReference type="Pfam" id="PF00632">
    <property type="entry name" value="HECT"/>
    <property type="match status" value="1"/>
</dbReference>
<dbReference type="InterPro" id="IPR000569">
    <property type="entry name" value="HECT_dom"/>
</dbReference>
<evidence type="ECO:0000256" key="1">
    <source>
        <dbReference type="ARBA" id="ARBA00000885"/>
    </source>
</evidence>
<dbReference type="GO" id="GO:0061630">
    <property type="term" value="F:ubiquitin protein ligase activity"/>
    <property type="evidence" value="ECO:0007669"/>
    <property type="project" value="UniProtKB-EC"/>
</dbReference>
<dbReference type="GO" id="GO:0000209">
    <property type="term" value="P:protein polyubiquitination"/>
    <property type="evidence" value="ECO:0007669"/>
    <property type="project" value="TreeGrafter"/>
</dbReference>
<protein>
    <recommendedName>
        <fullName evidence="3">HECT-type E3 ubiquitin transferase</fullName>
        <ecNumber evidence="3">2.3.2.26</ecNumber>
    </recommendedName>
</protein>
<dbReference type="SUPFAM" id="SSF56204">
    <property type="entry name" value="Hect, E3 ligase catalytic domain"/>
    <property type="match status" value="1"/>
</dbReference>
<dbReference type="PANTHER" id="PTHR11254">
    <property type="entry name" value="HECT DOMAIN UBIQUITIN-PROTEIN LIGASE"/>
    <property type="match status" value="1"/>
</dbReference>
<dbReference type="SMART" id="SM00119">
    <property type="entry name" value="HECTc"/>
    <property type="match status" value="1"/>
</dbReference>
<dbReference type="Gene3D" id="3.30.2160.10">
    <property type="entry name" value="Hect, E3 ligase catalytic domain"/>
    <property type="match status" value="1"/>
</dbReference>
<dbReference type="EMBL" id="CAJNJA010010987">
    <property type="protein sequence ID" value="CAE7265159.1"/>
    <property type="molecule type" value="Genomic_DNA"/>
</dbReference>
<sequence>MRTMAAGLQFFRSTNGVVLTPGDELGKVSSKYFDKVVAVADGAVLWPEPPSQAASLLDPVSAKIDGPDAEACQDADTEDEEVLAGSNVKQIINSISLLLSAESSTLLSSCLELLQTLVESIDSGALLGAGSSLERLIPRLCSLEKGRDILYGLIQLLQWWPRYTQLISLDFKSEWLSELLQENSEDAPAPVRLEVQREQLLASLCAGLAQCSNSLSWGIDVSFTDESDDEGEEDSNHRQEFFRLAADEFMKLGLFVSKDGRNSSFHVNPEANSEEQLRQFELCGKVIGLALLHQETVPSMRLSPALRKLLLSNAKLGMEDLAAVDPNFYQSHVLRILEGHYTQEEPPKQLSDLGLTFEDEIGGVKTELCWGGAERVVSEENKSQYIEKLCHHRLLGCVRPQVDALLRGVHQLISPEVQSQLQRTVSAAELGMILCGATKLNLQEWKEASTKMEELSPEAWQMFWEALEAMTPEQQNGVLEFASGSFHLPEGGLAALQFSVAPTRSTEPTAVPCFSTLYLPSYNSVQEMREALVMASYGHPISK</sequence>
<keyword evidence="4" id="KW-0808">Transferase</keyword>
<evidence type="ECO:0000256" key="3">
    <source>
        <dbReference type="ARBA" id="ARBA00012485"/>
    </source>
</evidence>
<feature type="domain" description="HECT" evidence="7">
    <location>
        <begin position="211"/>
        <end position="543"/>
    </location>
</feature>
<feature type="active site" description="Glycyl thioester intermediate" evidence="6">
    <location>
        <position position="513"/>
    </location>
</feature>